<feature type="transmembrane region" description="Helical" evidence="6">
    <location>
        <begin position="379"/>
        <end position="400"/>
    </location>
</feature>
<dbReference type="EMBL" id="DXGF01000138">
    <property type="protein sequence ID" value="HIW84199.1"/>
    <property type="molecule type" value="Genomic_DNA"/>
</dbReference>
<name>A0A9D1RAB7_9FIRM</name>
<dbReference type="InterPro" id="IPR024923">
    <property type="entry name" value="PG_synth_SpoVB"/>
</dbReference>
<dbReference type="CDD" id="cd13124">
    <property type="entry name" value="MATE_SpoVB_like"/>
    <property type="match status" value="1"/>
</dbReference>
<feature type="transmembrane region" description="Helical" evidence="6">
    <location>
        <begin position="128"/>
        <end position="149"/>
    </location>
</feature>
<feature type="transmembrane region" description="Helical" evidence="6">
    <location>
        <begin position="470"/>
        <end position="492"/>
    </location>
</feature>
<feature type="transmembrane region" description="Helical" evidence="6">
    <location>
        <begin position="338"/>
        <end position="359"/>
    </location>
</feature>
<keyword evidence="4 6" id="KW-1133">Transmembrane helix</keyword>
<dbReference type="PIRSF" id="PIRSF038958">
    <property type="entry name" value="PG_synth_SpoVB"/>
    <property type="match status" value="1"/>
</dbReference>
<dbReference type="PANTHER" id="PTHR30250">
    <property type="entry name" value="PST FAMILY PREDICTED COLANIC ACID TRANSPORTER"/>
    <property type="match status" value="1"/>
</dbReference>
<keyword evidence="2" id="KW-1003">Cell membrane</keyword>
<evidence type="ECO:0000256" key="4">
    <source>
        <dbReference type="ARBA" id="ARBA00022989"/>
    </source>
</evidence>
<feature type="transmembrane region" description="Helical" evidence="6">
    <location>
        <begin position="53"/>
        <end position="72"/>
    </location>
</feature>
<feature type="transmembrane region" description="Helical" evidence="6">
    <location>
        <begin position="498"/>
        <end position="523"/>
    </location>
</feature>
<dbReference type="Pfam" id="PF01943">
    <property type="entry name" value="Polysacc_synt"/>
    <property type="match status" value="1"/>
</dbReference>
<gene>
    <name evidence="7" type="ORF">H9873_07750</name>
</gene>
<feature type="transmembrane region" description="Helical" evidence="6">
    <location>
        <begin position="93"/>
        <end position="116"/>
    </location>
</feature>
<feature type="transmembrane region" description="Helical" evidence="6">
    <location>
        <begin position="12"/>
        <end position="33"/>
    </location>
</feature>
<organism evidence="7 8">
    <name type="scientific">Candidatus Dorea gallistercoris</name>
    <dbReference type="NCBI Taxonomy" id="2838542"/>
    <lineage>
        <taxon>Bacteria</taxon>
        <taxon>Bacillati</taxon>
        <taxon>Bacillota</taxon>
        <taxon>Clostridia</taxon>
        <taxon>Lachnospirales</taxon>
        <taxon>Lachnospiraceae</taxon>
        <taxon>Dorea</taxon>
    </lineage>
</organism>
<proteinExistence type="predicted"/>
<feature type="transmembrane region" description="Helical" evidence="6">
    <location>
        <begin position="245"/>
        <end position="264"/>
    </location>
</feature>
<protein>
    <submittedName>
        <fullName evidence="7">Polysaccharide biosynthesis protein</fullName>
    </submittedName>
</protein>
<dbReference type="GO" id="GO:0005886">
    <property type="term" value="C:plasma membrane"/>
    <property type="evidence" value="ECO:0007669"/>
    <property type="project" value="UniProtKB-SubCell"/>
</dbReference>
<dbReference type="AlphaFoldDB" id="A0A9D1RAB7"/>
<dbReference type="Proteomes" id="UP000824263">
    <property type="component" value="Unassembled WGS sequence"/>
</dbReference>
<dbReference type="InterPro" id="IPR050833">
    <property type="entry name" value="Poly_Biosynth_Transport"/>
</dbReference>
<sequence>MANKKKSSGKSFLVQGSILAIAGVITKIIGAVYRVPLVNIMGDTGMGYYGVAFQIYAIALTLTSYSLPLAVSKLVSARVAVGQYRNAYKVFRGALVFAVTAGGTAALIIFLGAGFIASEIMAMSLSAYALRVLAPCILIVALLGVFRGFFQGNGSMIPTAFSQVLEQIVNAVVSVLGAYLLLKAGRAASDGSLGYAFAAAGGTLGTVAGAGAALLFLIFIYLVFRRVLKRQMRRDRTRKRESYRRIFQILLITIAPVLLSSTVYNLCGVVDNAMFGSIMAAQGHQEAEYAVYVGILSGKYDTVINVPLAFSNALATSLIPSLVAAVKAGNRKQVHRKIALFAKFDMMIAIPSAVGLLVLAKPILDLLFFTENNTEAARILQVGALSVIFYCLSTVTNAVLQGMDQMMLPVRNAAIALGIHVVALFIMMVVFQWGVYAVVISKIVFSGATCILNAHSLREEVGYVQEQKRTFLIPIAASVLMGISALLAHLLFDLFAGTQIATVVALIVATAVYGVALILFGGLTEAELREVPKGTKLIALCRKLHLLR</sequence>
<comment type="subcellular location">
    <subcellularLocation>
        <location evidence="1">Cell membrane</location>
        <topology evidence="1">Multi-pass membrane protein</topology>
    </subcellularLocation>
</comment>
<evidence type="ECO:0000256" key="3">
    <source>
        <dbReference type="ARBA" id="ARBA00022692"/>
    </source>
</evidence>
<accession>A0A9D1RAB7</accession>
<comment type="caution">
    <text evidence="7">The sequence shown here is derived from an EMBL/GenBank/DDBJ whole genome shotgun (WGS) entry which is preliminary data.</text>
</comment>
<keyword evidence="5 6" id="KW-0472">Membrane</keyword>
<evidence type="ECO:0000313" key="8">
    <source>
        <dbReference type="Proteomes" id="UP000824263"/>
    </source>
</evidence>
<feature type="transmembrane region" description="Helical" evidence="6">
    <location>
        <begin position="194"/>
        <end position="224"/>
    </location>
</feature>
<feature type="transmembrane region" description="Helical" evidence="6">
    <location>
        <begin position="161"/>
        <end position="182"/>
    </location>
</feature>
<reference evidence="7" key="2">
    <citation type="submission" date="2021-04" db="EMBL/GenBank/DDBJ databases">
        <authorList>
            <person name="Gilroy R."/>
        </authorList>
    </citation>
    <scope>NUCLEOTIDE SEQUENCE</scope>
    <source>
        <strain evidence="7">ChiSxjej1B13-11762</strain>
    </source>
</reference>
<evidence type="ECO:0000256" key="2">
    <source>
        <dbReference type="ARBA" id="ARBA00022475"/>
    </source>
</evidence>
<evidence type="ECO:0000256" key="6">
    <source>
        <dbReference type="SAM" id="Phobius"/>
    </source>
</evidence>
<evidence type="ECO:0000313" key="7">
    <source>
        <dbReference type="EMBL" id="HIW84199.1"/>
    </source>
</evidence>
<feature type="transmembrane region" description="Helical" evidence="6">
    <location>
        <begin position="439"/>
        <end position="458"/>
    </location>
</feature>
<evidence type="ECO:0000256" key="5">
    <source>
        <dbReference type="ARBA" id="ARBA00023136"/>
    </source>
</evidence>
<feature type="transmembrane region" description="Helical" evidence="6">
    <location>
        <begin position="412"/>
        <end position="433"/>
    </location>
</feature>
<dbReference type="PANTHER" id="PTHR30250:SF21">
    <property type="entry name" value="LIPID II FLIPPASE MURJ"/>
    <property type="match status" value="1"/>
</dbReference>
<evidence type="ECO:0000256" key="1">
    <source>
        <dbReference type="ARBA" id="ARBA00004651"/>
    </source>
</evidence>
<reference evidence="7" key="1">
    <citation type="journal article" date="2021" name="PeerJ">
        <title>Extensive microbial diversity within the chicken gut microbiome revealed by metagenomics and culture.</title>
        <authorList>
            <person name="Gilroy R."/>
            <person name="Ravi A."/>
            <person name="Getino M."/>
            <person name="Pursley I."/>
            <person name="Horton D.L."/>
            <person name="Alikhan N.F."/>
            <person name="Baker D."/>
            <person name="Gharbi K."/>
            <person name="Hall N."/>
            <person name="Watson M."/>
            <person name="Adriaenssens E.M."/>
            <person name="Foster-Nyarko E."/>
            <person name="Jarju S."/>
            <person name="Secka A."/>
            <person name="Antonio M."/>
            <person name="Oren A."/>
            <person name="Chaudhuri R.R."/>
            <person name="La Ragione R."/>
            <person name="Hildebrand F."/>
            <person name="Pallen M.J."/>
        </authorList>
    </citation>
    <scope>NUCLEOTIDE SEQUENCE</scope>
    <source>
        <strain evidence="7">ChiSxjej1B13-11762</strain>
    </source>
</reference>
<dbReference type="InterPro" id="IPR002797">
    <property type="entry name" value="Polysacc_synth"/>
</dbReference>
<feature type="transmembrane region" description="Helical" evidence="6">
    <location>
        <begin position="306"/>
        <end position="326"/>
    </location>
</feature>
<keyword evidence="3 6" id="KW-0812">Transmembrane</keyword>